<sequence>MSDISRGSSKLDHLTDLIGSMESVVVAFSGGVDSTFLLKAALLSKAKCIAVIAVSPTMPKHDQINAMEMVKTLGADHVLIERSELESPDFVKNPVDRCFYCKDQLFGKLKEIALSAGYRFVLDGSNLDDLDDWRPGRKAALKHGVRSPLIEAGLGKEDVRRLSEELKLPTWNKPSSPCLSSRFPYGTAITLEGLRQVDAAESFLRTMGFAELRVRYHEESARIELGEAEIPRMLDDSIRTEVNTYMKSIGFKYISLDLEGFRSGRLNNQDILIKGELLSL</sequence>
<dbReference type="PANTHER" id="PTHR43169">
    <property type="entry name" value="EXSB FAMILY PROTEIN"/>
    <property type="match status" value="1"/>
</dbReference>
<evidence type="ECO:0000313" key="2">
    <source>
        <dbReference type="EMBL" id="MBZ0154582.1"/>
    </source>
</evidence>
<dbReference type="Gene3D" id="3.40.50.620">
    <property type="entry name" value="HUPs"/>
    <property type="match status" value="1"/>
</dbReference>
<dbReference type="PIRSF" id="PIRSF006661">
    <property type="entry name" value="PP-lp_UCP006661"/>
    <property type="match status" value="1"/>
</dbReference>
<dbReference type="SUPFAM" id="SSF52402">
    <property type="entry name" value="Adenine nucleotide alpha hydrolases-like"/>
    <property type="match status" value="1"/>
</dbReference>
<accession>A0A953J7C8</accession>
<dbReference type="PANTHER" id="PTHR43169:SF2">
    <property type="entry name" value="NAD_GMP SYNTHASE DOMAIN-CONTAINING PROTEIN"/>
    <property type="match status" value="1"/>
</dbReference>
<dbReference type="AlphaFoldDB" id="A0A953J7C8"/>
<dbReference type="NCBIfam" id="TIGR00268">
    <property type="entry name" value="ATP-dependent sacrificial sulfur transferase LarE"/>
    <property type="match status" value="1"/>
</dbReference>
<dbReference type="InterPro" id="IPR052188">
    <property type="entry name" value="Ni-pincer_cofactor_biosynth"/>
</dbReference>
<dbReference type="InterPro" id="IPR014729">
    <property type="entry name" value="Rossmann-like_a/b/a_fold"/>
</dbReference>
<dbReference type="Proteomes" id="UP000705867">
    <property type="component" value="Unassembled WGS sequence"/>
</dbReference>
<dbReference type="GO" id="GO:0016783">
    <property type="term" value="F:sulfurtransferase activity"/>
    <property type="evidence" value="ECO:0007669"/>
    <property type="project" value="InterPro"/>
</dbReference>
<dbReference type="InterPro" id="IPR005232">
    <property type="entry name" value="LarE"/>
</dbReference>
<dbReference type="CDD" id="cd01990">
    <property type="entry name" value="LarE-like"/>
    <property type="match status" value="1"/>
</dbReference>
<evidence type="ECO:0000313" key="3">
    <source>
        <dbReference type="Proteomes" id="UP000705867"/>
    </source>
</evidence>
<protein>
    <submittedName>
        <fullName evidence="2">ATP-dependent sacrificial sulfur transferase LarE</fullName>
    </submittedName>
</protein>
<comment type="caution">
    <text evidence="2">The sequence shown here is derived from an EMBL/GenBank/DDBJ whole genome shotgun (WGS) entry which is preliminary data.</text>
</comment>
<reference evidence="2" key="2">
    <citation type="submission" date="2021-08" db="EMBL/GenBank/DDBJ databases">
        <authorList>
            <person name="Dalcin Martins P."/>
        </authorList>
    </citation>
    <scope>NUCLEOTIDE SEQUENCE</scope>
    <source>
        <strain evidence="2">MAG_39</strain>
    </source>
</reference>
<reference evidence="2" key="1">
    <citation type="journal article" date="2021" name="bioRxiv">
        <title>Unraveling nitrogen, sulfur and carbon metabolic pathways and microbial community transcriptional responses to substrate deprivation and toxicity stresses in a bioreactor mimicking anoxic brackish coastal sediment conditions.</title>
        <authorList>
            <person name="Martins P.D."/>
            <person name="Echeveste M.J."/>
            <person name="Arshad A."/>
            <person name="Kurth J."/>
            <person name="Ouboter H."/>
            <person name="Jetten M.S.M."/>
            <person name="Welte C.U."/>
        </authorList>
    </citation>
    <scope>NUCLEOTIDE SEQUENCE</scope>
    <source>
        <strain evidence="2">MAG_39</strain>
    </source>
</reference>
<name>A0A953J7C8_9BACT</name>
<feature type="active site" description="Nucleophile and sulfur donor" evidence="1">
    <location>
        <position position="178"/>
    </location>
</feature>
<proteinExistence type="predicted"/>
<dbReference type="EMBL" id="JAIOIV010000001">
    <property type="protein sequence ID" value="MBZ0154582.1"/>
    <property type="molecule type" value="Genomic_DNA"/>
</dbReference>
<gene>
    <name evidence="2" type="primary">larE</name>
    <name evidence="2" type="ORF">K8I29_00015</name>
</gene>
<organism evidence="2 3">
    <name type="scientific">Candidatus Nitrobium versatile</name>
    <dbReference type="NCBI Taxonomy" id="2884831"/>
    <lineage>
        <taxon>Bacteria</taxon>
        <taxon>Pseudomonadati</taxon>
        <taxon>Nitrospirota</taxon>
        <taxon>Nitrospiria</taxon>
        <taxon>Nitrospirales</taxon>
        <taxon>Nitrospiraceae</taxon>
        <taxon>Candidatus Nitrobium</taxon>
    </lineage>
</organism>
<evidence type="ECO:0000256" key="1">
    <source>
        <dbReference type="PIRSR" id="PIRSR006661-1"/>
    </source>
</evidence>
<keyword evidence="2" id="KW-0808">Transferase</keyword>